<dbReference type="EMBL" id="KV722382">
    <property type="protein sequence ID" value="OCH91600.1"/>
    <property type="molecule type" value="Genomic_DNA"/>
</dbReference>
<evidence type="ECO:0000256" key="1">
    <source>
        <dbReference type="SAM" id="MobiDB-lite"/>
    </source>
</evidence>
<sequence>MEDKLSTATSSGGPVSPRPSIDIDKFVASGRPSPIRTDHARPISPGCPTVPILLRDSEFTYSGPRTAVSRDSSFDGDFHLTTIQRPIMSGTFIAFSLDPTGIASLYDESSPGHAEALALQPGRYLGLVSDSFICRSAEPLMQELIVHFVGTAPPPCPEAASPYAIPISPCPAVEGMRPPLNTSGDLFPYQDCMVWTALGVRLFIEIAEESALHFELPKDDRTRFETDSYADRMHLWERMSQPNRDPALNWDLTNELSIPDQHLSVPTTVWRDVRIADTECRRDPAQWTREMMALEALYQKYPLPSESPIE</sequence>
<accession>A0A8E2DKL4</accession>
<evidence type="ECO:0000313" key="2">
    <source>
        <dbReference type="EMBL" id="OCH91600.1"/>
    </source>
</evidence>
<keyword evidence="3" id="KW-1185">Reference proteome</keyword>
<feature type="compositionally biased region" description="Polar residues" evidence="1">
    <location>
        <begin position="1"/>
        <end position="13"/>
    </location>
</feature>
<reference evidence="2 3" key="1">
    <citation type="submission" date="2016-07" db="EMBL/GenBank/DDBJ databases">
        <title>Draft genome of the white-rot fungus Obba rivulosa 3A-2.</title>
        <authorList>
            <consortium name="DOE Joint Genome Institute"/>
            <person name="Miettinen O."/>
            <person name="Riley R."/>
            <person name="Acob R."/>
            <person name="Barry K."/>
            <person name="Cullen D."/>
            <person name="De Vries R."/>
            <person name="Hainaut M."/>
            <person name="Hatakka A."/>
            <person name="Henrissat B."/>
            <person name="Hilden K."/>
            <person name="Kuo R."/>
            <person name="Labutti K."/>
            <person name="Lipzen A."/>
            <person name="Makela M.R."/>
            <person name="Sandor L."/>
            <person name="Spatafora J.W."/>
            <person name="Grigoriev I.V."/>
            <person name="Hibbett D.S."/>
        </authorList>
    </citation>
    <scope>NUCLEOTIDE SEQUENCE [LARGE SCALE GENOMIC DNA]</scope>
    <source>
        <strain evidence="2 3">3A-2</strain>
    </source>
</reference>
<evidence type="ECO:0000313" key="3">
    <source>
        <dbReference type="Proteomes" id="UP000250043"/>
    </source>
</evidence>
<proteinExistence type="predicted"/>
<organism evidence="2 3">
    <name type="scientific">Obba rivulosa</name>
    <dbReference type="NCBI Taxonomy" id="1052685"/>
    <lineage>
        <taxon>Eukaryota</taxon>
        <taxon>Fungi</taxon>
        <taxon>Dikarya</taxon>
        <taxon>Basidiomycota</taxon>
        <taxon>Agaricomycotina</taxon>
        <taxon>Agaricomycetes</taxon>
        <taxon>Polyporales</taxon>
        <taxon>Gelatoporiaceae</taxon>
        <taxon>Obba</taxon>
    </lineage>
</organism>
<dbReference type="Proteomes" id="UP000250043">
    <property type="component" value="Unassembled WGS sequence"/>
</dbReference>
<name>A0A8E2DKL4_9APHY</name>
<dbReference type="AlphaFoldDB" id="A0A8E2DKL4"/>
<gene>
    <name evidence="2" type="ORF">OBBRIDRAFT_515677</name>
</gene>
<protein>
    <submittedName>
        <fullName evidence="2">Uncharacterized protein</fullName>
    </submittedName>
</protein>
<feature type="region of interest" description="Disordered" evidence="1">
    <location>
        <begin position="1"/>
        <end position="42"/>
    </location>
</feature>
<dbReference type="OrthoDB" id="2717234at2759"/>